<reference evidence="2 3" key="1">
    <citation type="journal article" date="2015" name="Environ. Microbiol.">
        <title>Genome analyses suggest the presence of polyploidy and recent human-driven expansions in eight global populations of the honeybee pathogen Nosema ceranae.</title>
        <authorList>
            <person name="Pelin A."/>
            <person name="Selman M."/>
            <person name="Aris-Brosou S."/>
            <person name="Farinelli L."/>
            <person name="Corradi N."/>
        </authorList>
    </citation>
    <scope>NUCLEOTIDE SEQUENCE [LARGE SCALE GENOMIC DNA]</scope>
    <source>
        <strain evidence="2 3">PA08 1199</strain>
    </source>
</reference>
<evidence type="ECO:0000313" key="3">
    <source>
        <dbReference type="Proteomes" id="UP000034350"/>
    </source>
</evidence>
<proteinExistence type="predicted"/>
<dbReference type="Gene3D" id="2.30.29.30">
    <property type="entry name" value="Pleckstrin-homology domain (PH domain)/Phosphotyrosine-binding domain (PTB)"/>
    <property type="match status" value="1"/>
</dbReference>
<evidence type="ECO:0000313" key="2">
    <source>
        <dbReference type="EMBL" id="KKO75744.1"/>
    </source>
</evidence>
<dbReference type="AlphaFoldDB" id="A0A0F9ZDY5"/>
<dbReference type="InterPro" id="IPR011993">
    <property type="entry name" value="PH-like_dom_sf"/>
</dbReference>
<accession>A0A0F9ZDY5</accession>
<dbReference type="GeneID" id="36318852"/>
<dbReference type="InterPro" id="IPR001849">
    <property type="entry name" value="PH_domain"/>
</dbReference>
<dbReference type="RefSeq" id="XP_024331486.1">
    <property type="nucleotide sequence ID" value="XM_024473950.1"/>
</dbReference>
<sequence length="473" mass="54872">MDNYKKKDLLSSPKSVKTISMKSNLKDLYTKTNAEVYDFSRNEYIKSSSKVQDLINKYNKPFSSTKKLSSTFHAMNPINVLYVPRSIPTKSYNDPGCFSYSSSLRDSYSVSEKSAYFKNNNSQLLSSAKSCRDTNNSGLFNSINLSEKTFTDRSSTFSSFYNKRNIPTPFNKGLTKGLEVQACKSEPMNGRKGDMYKINDRKENVYKINDIKEDLHKINDTKEDVYKINDRIEDVDKVNSRYEYNTFNVIKDTIKPSYTTQQSWSSPQNGKYVTFSRPSTPNKQLSHSLYGPGEELTVPLSFKILNTVYSFDMNYETTTYYIEISSNISWIIKKDLKSILNLLDSSILKNKDITKPVRDNMIITMLNTAKISPSLQYFILTDITKNIIARGEYLLLYNIPYIFKLVGKALVSYNMHKRVHRIFLLEECYIEDGENDYCFLIRNKNESVELYASCKMERDEWVKDINNFIETRL</sequence>
<comment type="caution">
    <text evidence="2">The sequence shown here is derived from an EMBL/GenBank/DDBJ whole genome shotgun (WGS) entry which is preliminary data.</text>
</comment>
<gene>
    <name evidence="2" type="ORF">AAJ76_1300045335</name>
</gene>
<evidence type="ECO:0000259" key="1">
    <source>
        <dbReference type="PROSITE" id="PS50003"/>
    </source>
</evidence>
<keyword evidence="3" id="KW-1185">Reference proteome</keyword>
<dbReference type="SMART" id="SM00233">
    <property type="entry name" value="PH"/>
    <property type="match status" value="1"/>
</dbReference>
<dbReference type="OrthoDB" id="2192194at2759"/>
<dbReference type="VEuPathDB" id="MicrosporidiaDB:AAJ76_1300045335"/>
<feature type="domain" description="PH" evidence="1">
    <location>
        <begin position="355"/>
        <end position="470"/>
    </location>
</feature>
<dbReference type="EMBL" id="JPQZ01000013">
    <property type="protein sequence ID" value="KKO75744.1"/>
    <property type="molecule type" value="Genomic_DNA"/>
</dbReference>
<dbReference type="SUPFAM" id="SSF50729">
    <property type="entry name" value="PH domain-like"/>
    <property type="match status" value="1"/>
</dbReference>
<name>A0A0F9ZDY5_9MICR</name>
<organism evidence="2 3">
    <name type="scientific">Vairimorpha ceranae</name>
    <dbReference type="NCBI Taxonomy" id="40302"/>
    <lineage>
        <taxon>Eukaryota</taxon>
        <taxon>Fungi</taxon>
        <taxon>Fungi incertae sedis</taxon>
        <taxon>Microsporidia</taxon>
        <taxon>Nosematidae</taxon>
        <taxon>Vairimorpha</taxon>
    </lineage>
</organism>
<protein>
    <recommendedName>
        <fullName evidence="1">PH domain-containing protein</fullName>
    </recommendedName>
</protein>
<dbReference type="Proteomes" id="UP000034350">
    <property type="component" value="Unassembled WGS sequence"/>
</dbReference>
<dbReference type="VEuPathDB" id="MicrosporidiaDB:NCER_102234"/>
<dbReference type="PROSITE" id="PS50003">
    <property type="entry name" value="PH_DOMAIN"/>
    <property type="match status" value="1"/>
</dbReference>